<protein>
    <submittedName>
        <fullName evidence="1">Uncharacterized protein</fullName>
    </submittedName>
</protein>
<keyword evidence="2" id="KW-1185">Reference proteome</keyword>
<proteinExistence type="predicted"/>
<dbReference type="Proteomes" id="UP000542674">
    <property type="component" value="Unassembled WGS sequence"/>
</dbReference>
<accession>A0A7W7WVQ5</accession>
<name>A0A7W7WVQ5_9PSEU</name>
<sequence length="369" mass="40026">MIPSSVPDEAASVALIGIDLADGRWCAALDRAFLLPGLPVRDRHDPARRLGIIAHTLACAGRASGARHYTALACQALPGGGDQLRWIAASLGVPSRAGCDRTAPVRQGTSRSRGIGIDAARAVGRAEEALAWLDHTATRSPRADAWARMVSWCEARDSARLDGVHAALLEFLHRDLPPSGNHPVFIDPDLVPYLAPPADVTRSPPDDLVDIAGRHFLRRSTTPHTELAADLSRHLSGPWLPIQGALADRHRAVDTATEVEPFTRLIADATTAACHTAVNALHDLDLLYRRLTTRLPSGRLSRLALRDLFTQGLVTAPALARRHPMCAKSAHNVLDRFLDLGLAVPYDHRHYARAVYNPDLIDLLTRVRG</sequence>
<dbReference type="AlphaFoldDB" id="A0A7W7WVQ5"/>
<evidence type="ECO:0000313" key="1">
    <source>
        <dbReference type="EMBL" id="MBB4965147.1"/>
    </source>
</evidence>
<comment type="caution">
    <text evidence="1">The sequence shown here is derived from an EMBL/GenBank/DDBJ whole genome shotgun (WGS) entry which is preliminary data.</text>
</comment>
<gene>
    <name evidence="1" type="ORF">F4559_002506</name>
</gene>
<reference evidence="1 2" key="1">
    <citation type="submission" date="2020-08" db="EMBL/GenBank/DDBJ databases">
        <title>Sequencing the genomes of 1000 actinobacteria strains.</title>
        <authorList>
            <person name="Klenk H.-P."/>
        </authorList>
    </citation>
    <scope>NUCLEOTIDE SEQUENCE [LARGE SCALE GENOMIC DNA]</scope>
    <source>
        <strain evidence="1 2">DSM 45084</strain>
    </source>
</reference>
<evidence type="ECO:0000313" key="2">
    <source>
        <dbReference type="Proteomes" id="UP000542674"/>
    </source>
</evidence>
<dbReference type="RefSeq" id="WP_184668562.1">
    <property type="nucleotide sequence ID" value="NZ_BAABAI010000013.1"/>
</dbReference>
<organism evidence="1 2">
    <name type="scientific">Saccharothrix violaceirubra</name>
    <dbReference type="NCBI Taxonomy" id="413306"/>
    <lineage>
        <taxon>Bacteria</taxon>
        <taxon>Bacillati</taxon>
        <taxon>Actinomycetota</taxon>
        <taxon>Actinomycetes</taxon>
        <taxon>Pseudonocardiales</taxon>
        <taxon>Pseudonocardiaceae</taxon>
        <taxon>Saccharothrix</taxon>
    </lineage>
</organism>
<dbReference type="EMBL" id="JACHJS010000001">
    <property type="protein sequence ID" value="MBB4965147.1"/>
    <property type="molecule type" value="Genomic_DNA"/>
</dbReference>